<keyword evidence="5" id="KW-1133">Transmembrane helix</keyword>
<feature type="transmembrane region" description="Helical" evidence="5">
    <location>
        <begin position="237"/>
        <end position="257"/>
    </location>
</feature>
<evidence type="ECO:0000256" key="2">
    <source>
        <dbReference type="ARBA" id="ARBA00023157"/>
    </source>
</evidence>
<proteinExistence type="predicted"/>
<keyword evidence="5" id="KW-0472">Membrane</keyword>
<evidence type="ECO:0000259" key="6">
    <source>
        <dbReference type="PROSITE" id="PS01180"/>
    </source>
</evidence>
<dbReference type="PROSITE" id="PS01180">
    <property type="entry name" value="CUB"/>
    <property type="match status" value="1"/>
</dbReference>
<dbReference type="CDD" id="cd00041">
    <property type="entry name" value="CUB"/>
    <property type="match status" value="1"/>
</dbReference>
<dbReference type="InterPro" id="IPR035914">
    <property type="entry name" value="Sperma_CUB_dom_sf"/>
</dbReference>
<evidence type="ECO:0000256" key="3">
    <source>
        <dbReference type="PROSITE-ProRule" id="PRU00059"/>
    </source>
</evidence>
<sequence>MGIFTVIMVITVPEKRHTCGRTFVDVSGTITSPNYPSSYPPGLDCKWVIQAPMGVEIDMELSAFEIWALPGYPCSDFLQISGGVLTPYRRCGLNFFTEILTSKSNEVNVTFHTDSSGQGSGFKLSWRLDSYQMFLYQKSLSERETPTITSTDKTTKWKTSTENISSMSSRGTLITKVTDFSKRHEGSKRKSSVPSMQSSTEINTLSKDNKKGKQYLDTSIIEHKWKETPNRLSILEISLIVLVILLVLFALVGLIYLKRKRVSEISVSAAVEDIDDKYKYHDPESLGLYRLSSRILNTGSDAVESSTHNSSCSDASYLEPVTSLWPIACHDKSMKYITNDEETIYNN</sequence>
<dbReference type="Pfam" id="PF00431">
    <property type="entry name" value="CUB"/>
    <property type="match status" value="1"/>
</dbReference>
<keyword evidence="1" id="KW-0677">Repeat</keyword>
<comment type="caution">
    <text evidence="3">Lacks conserved residue(s) required for the propagation of feature annotation.</text>
</comment>
<feature type="region of interest" description="Disordered" evidence="4">
    <location>
        <begin position="182"/>
        <end position="202"/>
    </location>
</feature>
<reference evidence="7" key="1">
    <citation type="submission" date="2019-08" db="EMBL/GenBank/DDBJ databases">
        <title>The improved chromosome-level genome for the pearl oyster Pinctada fucata martensii using PacBio sequencing and Hi-C.</title>
        <authorList>
            <person name="Zheng Z."/>
        </authorList>
    </citation>
    <scope>NUCLEOTIDE SEQUENCE</scope>
    <source>
        <strain evidence="7">ZZ-2019</strain>
        <tissue evidence="7">Adductor muscle</tissue>
    </source>
</reference>
<dbReference type="InterPro" id="IPR000859">
    <property type="entry name" value="CUB_dom"/>
</dbReference>
<dbReference type="Gene3D" id="2.60.120.290">
    <property type="entry name" value="Spermadhesin, CUB domain"/>
    <property type="match status" value="1"/>
</dbReference>
<gene>
    <name evidence="7" type="ORF">FSP39_021233</name>
</gene>
<feature type="compositionally biased region" description="Polar residues" evidence="4">
    <location>
        <begin position="192"/>
        <end position="202"/>
    </location>
</feature>
<dbReference type="Proteomes" id="UP001186944">
    <property type="component" value="Unassembled WGS sequence"/>
</dbReference>
<dbReference type="SUPFAM" id="SSF49854">
    <property type="entry name" value="Spermadhesin, CUB domain"/>
    <property type="match status" value="1"/>
</dbReference>
<keyword evidence="5" id="KW-0812">Transmembrane</keyword>
<evidence type="ECO:0000256" key="5">
    <source>
        <dbReference type="SAM" id="Phobius"/>
    </source>
</evidence>
<evidence type="ECO:0000256" key="1">
    <source>
        <dbReference type="ARBA" id="ARBA00022737"/>
    </source>
</evidence>
<comment type="caution">
    <text evidence="7">The sequence shown here is derived from an EMBL/GenBank/DDBJ whole genome shotgun (WGS) entry which is preliminary data.</text>
</comment>
<dbReference type="EMBL" id="VSWD01000003">
    <property type="protein sequence ID" value="KAK3106500.1"/>
    <property type="molecule type" value="Genomic_DNA"/>
</dbReference>
<dbReference type="AlphaFoldDB" id="A0AA88YVD4"/>
<accession>A0AA88YVD4</accession>
<protein>
    <recommendedName>
        <fullName evidence="6">CUB domain-containing protein</fullName>
    </recommendedName>
</protein>
<keyword evidence="2 3" id="KW-1015">Disulfide bond</keyword>
<evidence type="ECO:0000313" key="7">
    <source>
        <dbReference type="EMBL" id="KAK3106500.1"/>
    </source>
</evidence>
<evidence type="ECO:0000256" key="4">
    <source>
        <dbReference type="SAM" id="MobiDB-lite"/>
    </source>
</evidence>
<feature type="disulfide bond" evidence="3">
    <location>
        <begin position="74"/>
        <end position="91"/>
    </location>
</feature>
<keyword evidence="8" id="KW-1185">Reference proteome</keyword>
<evidence type="ECO:0000313" key="8">
    <source>
        <dbReference type="Proteomes" id="UP001186944"/>
    </source>
</evidence>
<name>A0AA88YVD4_PINIB</name>
<dbReference type="SMART" id="SM00042">
    <property type="entry name" value="CUB"/>
    <property type="match status" value="1"/>
</dbReference>
<organism evidence="7 8">
    <name type="scientific">Pinctada imbricata</name>
    <name type="common">Atlantic pearl-oyster</name>
    <name type="synonym">Pinctada martensii</name>
    <dbReference type="NCBI Taxonomy" id="66713"/>
    <lineage>
        <taxon>Eukaryota</taxon>
        <taxon>Metazoa</taxon>
        <taxon>Spiralia</taxon>
        <taxon>Lophotrochozoa</taxon>
        <taxon>Mollusca</taxon>
        <taxon>Bivalvia</taxon>
        <taxon>Autobranchia</taxon>
        <taxon>Pteriomorphia</taxon>
        <taxon>Pterioida</taxon>
        <taxon>Pterioidea</taxon>
        <taxon>Pteriidae</taxon>
        <taxon>Pinctada</taxon>
    </lineage>
</organism>
<feature type="domain" description="CUB" evidence="6">
    <location>
        <begin position="19"/>
        <end position="129"/>
    </location>
</feature>
<dbReference type="PANTHER" id="PTHR24251">
    <property type="entry name" value="OVOCHYMASE-RELATED"/>
    <property type="match status" value="1"/>
</dbReference>